<comment type="function">
    <text evidence="8">Component of the Mediator complex, a coactivator involved in the regulated transcription of nearly all RNA polymerase II-dependent genes. Mediator functions as a bridge to convey information from gene-specific regulatory proteins to the basal RNA polymerase II transcription machinery. Mediator is recruited to promoters by direct interactions with regulatory proteins and serves as a scaffold for the assembly of a functional preinitiation complex with RNA polymerase II and the general transcription factors.</text>
</comment>
<comment type="similarity">
    <text evidence="2 8">Belongs to the Mediator complex subunit 17 family.</text>
</comment>
<comment type="subunit">
    <text evidence="8">Component of the Mediator complex.</text>
</comment>
<evidence type="ECO:0000256" key="3">
    <source>
        <dbReference type="ARBA" id="ARBA00019610"/>
    </source>
</evidence>
<evidence type="ECO:0000256" key="6">
    <source>
        <dbReference type="ARBA" id="ARBA00023242"/>
    </source>
</evidence>
<dbReference type="PANTHER" id="PTHR13114:SF7">
    <property type="entry name" value="MEDIATOR OF RNA POLYMERASE II TRANSCRIPTION SUBUNIT 17"/>
    <property type="match status" value="1"/>
</dbReference>
<organism evidence="10 11">
    <name type="scientific">Polyplosphaeria fusca</name>
    <dbReference type="NCBI Taxonomy" id="682080"/>
    <lineage>
        <taxon>Eukaryota</taxon>
        <taxon>Fungi</taxon>
        <taxon>Dikarya</taxon>
        <taxon>Ascomycota</taxon>
        <taxon>Pezizomycotina</taxon>
        <taxon>Dothideomycetes</taxon>
        <taxon>Pleosporomycetidae</taxon>
        <taxon>Pleosporales</taxon>
        <taxon>Tetraplosphaeriaceae</taxon>
        <taxon>Polyplosphaeria</taxon>
    </lineage>
</organism>
<evidence type="ECO:0000256" key="9">
    <source>
        <dbReference type="SAM" id="MobiDB-lite"/>
    </source>
</evidence>
<evidence type="ECO:0000256" key="1">
    <source>
        <dbReference type="ARBA" id="ARBA00004123"/>
    </source>
</evidence>
<keyword evidence="8" id="KW-0010">Activator</keyword>
<dbReference type="Pfam" id="PF10156">
    <property type="entry name" value="Med17"/>
    <property type="match status" value="1"/>
</dbReference>
<feature type="region of interest" description="Disordered" evidence="9">
    <location>
        <begin position="56"/>
        <end position="89"/>
    </location>
</feature>
<sequence>MSEDAPTTDIALRPWPSASKEALSAADLTFRVSQLAVERGHLRFVTEEILQEEIASGKHSTDDVMEGVEEAEGVRETKDAQKRGPSKQERLEELSAARLSVFGHADWAAHYAHTTLDLVALLLSKDPKKNLDNSFSHMFKGQKIKRGTFSLDTGKTVIRRGDRRDMEEIEAKHQKQQRLVARGSRMNALERLADNVLEAAKQMETDVRRETKYWDEVLSVSQKGWALQRLRKGVRGAPVTVRFGYPEARDQFRARGYAPLRMDKDGSIIMDPALKLKPKTLRVRISDNGKTTGTSTLAAAAASSSLAIERSVQLAKDSIFEEELYHEITQESRQLLSFGVEVRNRVVNVPVPGPDSLSTSRKILIDCVPREENVLGHEDHSQDWLAQNVAEALRLLLGHEHRMRLFRRSQDPPPLTQQKRQIPQAPLLRILLGVFAHIGAINSLQVHLGALVTILRAASLPIHTKIVCESSWVQLMGLVQDSKRKEFSAVDQVLEVFTKPLEGRVTVILPSSNEEKLTTTIRTYFGPPTFGTEYRVALPPSLVQAYGIPPEQKHDFQFWSAEEVQSYVADAIAMDLTHNVLFEEYRDKAGTGPGPRITIASMEGKSLIQRSVSVHLDEDQLRVNVGLKTALGENSSAKEQEYTWDGRAPGSQFKAEVKQMLG</sequence>
<evidence type="ECO:0000313" key="10">
    <source>
        <dbReference type="EMBL" id="KAF2738098.1"/>
    </source>
</evidence>
<gene>
    <name evidence="8" type="primary">MED17</name>
    <name evidence="10" type="ORF">EJ04DRAFT_560972</name>
</gene>
<keyword evidence="4 8" id="KW-0805">Transcription regulation</keyword>
<proteinExistence type="inferred from homology"/>
<dbReference type="PANTHER" id="PTHR13114">
    <property type="entry name" value="MEDIATOR OF RNA POLYMERASE II TRANSCRIPTION SUBUNIT 17"/>
    <property type="match status" value="1"/>
</dbReference>
<keyword evidence="6 8" id="KW-0539">Nucleus</keyword>
<dbReference type="Proteomes" id="UP000799444">
    <property type="component" value="Unassembled WGS sequence"/>
</dbReference>
<evidence type="ECO:0000256" key="8">
    <source>
        <dbReference type="RuleBase" id="RU364140"/>
    </source>
</evidence>
<dbReference type="GO" id="GO:0070847">
    <property type="term" value="C:core mediator complex"/>
    <property type="evidence" value="ECO:0007669"/>
    <property type="project" value="TreeGrafter"/>
</dbReference>
<protein>
    <recommendedName>
        <fullName evidence="3 8">Mediator of RNA polymerase II transcription subunit 17</fullName>
    </recommendedName>
    <alternativeName>
        <fullName evidence="7 8">Mediator complex subunit 17</fullName>
    </alternativeName>
</protein>
<feature type="compositionally biased region" description="Basic and acidic residues" evidence="9">
    <location>
        <begin position="72"/>
        <end position="89"/>
    </location>
</feature>
<name>A0A9P4R777_9PLEO</name>
<evidence type="ECO:0000256" key="4">
    <source>
        <dbReference type="ARBA" id="ARBA00023015"/>
    </source>
</evidence>
<dbReference type="OrthoDB" id="5319830at2759"/>
<dbReference type="GO" id="GO:0003712">
    <property type="term" value="F:transcription coregulator activity"/>
    <property type="evidence" value="ECO:0007669"/>
    <property type="project" value="InterPro"/>
</dbReference>
<keyword evidence="5 8" id="KW-0804">Transcription</keyword>
<evidence type="ECO:0000256" key="2">
    <source>
        <dbReference type="ARBA" id="ARBA00005635"/>
    </source>
</evidence>
<dbReference type="GO" id="GO:0006357">
    <property type="term" value="P:regulation of transcription by RNA polymerase II"/>
    <property type="evidence" value="ECO:0007669"/>
    <property type="project" value="InterPro"/>
</dbReference>
<accession>A0A9P4R777</accession>
<reference evidence="10" key="1">
    <citation type="journal article" date="2020" name="Stud. Mycol.">
        <title>101 Dothideomycetes genomes: a test case for predicting lifestyles and emergence of pathogens.</title>
        <authorList>
            <person name="Haridas S."/>
            <person name="Albert R."/>
            <person name="Binder M."/>
            <person name="Bloem J."/>
            <person name="Labutti K."/>
            <person name="Salamov A."/>
            <person name="Andreopoulos B."/>
            <person name="Baker S."/>
            <person name="Barry K."/>
            <person name="Bills G."/>
            <person name="Bluhm B."/>
            <person name="Cannon C."/>
            <person name="Castanera R."/>
            <person name="Culley D."/>
            <person name="Daum C."/>
            <person name="Ezra D."/>
            <person name="Gonzalez J."/>
            <person name="Henrissat B."/>
            <person name="Kuo A."/>
            <person name="Liang C."/>
            <person name="Lipzen A."/>
            <person name="Lutzoni F."/>
            <person name="Magnuson J."/>
            <person name="Mondo S."/>
            <person name="Nolan M."/>
            <person name="Ohm R."/>
            <person name="Pangilinan J."/>
            <person name="Park H.-J."/>
            <person name="Ramirez L."/>
            <person name="Alfaro M."/>
            <person name="Sun H."/>
            <person name="Tritt A."/>
            <person name="Yoshinaga Y."/>
            <person name="Zwiers L.-H."/>
            <person name="Turgeon B."/>
            <person name="Goodwin S."/>
            <person name="Spatafora J."/>
            <person name="Crous P."/>
            <person name="Grigoriev I."/>
        </authorList>
    </citation>
    <scope>NUCLEOTIDE SEQUENCE</scope>
    <source>
        <strain evidence="10">CBS 125425</strain>
    </source>
</reference>
<keyword evidence="11" id="KW-1185">Reference proteome</keyword>
<comment type="subcellular location">
    <subcellularLocation>
        <location evidence="1 8">Nucleus</location>
    </subcellularLocation>
</comment>
<evidence type="ECO:0000256" key="5">
    <source>
        <dbReference type="ARBA" id="ARBA00023163"/>
    </source>
</evidence>
<evidence type="ECO:0000313" key="11">
    <source>
        <dbReference type="Proteomes" id="UP000799444"/>
    </source>
</evidence>
<comment type="caution">
    <text evidence="10">The sequence shown here is derived from an EMBL/GenBank/DDBJ whole genome shotgun (WGS) entry which is preliminary data.</text>
</comment>
<dbReference type="EMBL" id="ML996111">
    <property type="protein sequence ID" value="KAF2738098.1"/>
    <property type="molecule type" value="Genomic_DNA"/>
</dbReference>
<evidence type="ECO:0000256" key="7">
    <source>
        <dbReference type="ARBA" id="ARBA00032014"/>
    </source>
</evidence>
<dbReference type="GO" id="GO:0016592">
    <property type="term" value="C:mediator complex"/>
    <property type="evidence" value="ECO:0007669"/>
    <property type="project" value="InterPro"/>
</dbReference>
<dbReference type="InterPro" id="IPR019313">
    <property type="entry name" value="Mediator_Med17"/>
</dbReference>
<dbReference type="AlphaFoldDB" id="A0A9P4R777"/>